<organism evidence="1">
    <name type="scientific">bioreactor metagenome</name>
    <dbReference type="NCBI Taxonomy" id="1076179"/>
    <lineage>
        <taxon>unclassified sequences</taxon>
        <taxon>metagenomes</taxon>
        <taxon>ecological metagenomes</taxon>
    </lineage>
</organism>
<sequence>MAVISYQSQRISDFVGDSRGKLADCCHLVVLKRLPVHRPHVGHIVEHEQNPL</sequence>
<gene>
    <name evidence="1" type="ORF">SDC9_206239</name>
</gene>
<name>A0A645JDP8_9ZZZZ</name>
<comment type="caution">
    <text evidence="1">The sequence shown here is derived from an EMBL/GenBank/DDBJ whole genome shotgun (WGS) entry which is preliminary data.</text>
</comment>
<evidence type="ECO:0000313" key="1">
    <source>
        <dbReference type="EMBL" id="MPN58534.1"/>
    </source>
</evidence>
<reference evidence="1" key="1">
    <citation type="submission" date="2019-08" db="EMBL/GenBank/DDBJ databases">
        <authorList>
            <person name="Kucharzyk K."/>
            <person name="Murdoch R.W."/>
            <person name="Higgins S."/>
            <person name="Loffler F."/>
        </authorList>
    </citation>
    <scope>NUCLEOTIDE SEQUENCE</scope>
</reference>
<proteinExistence type="predicted"/>
<dbReference type="EMBL" id="VSSQ01131335">
    <property type="protein sequence ID" value="MPN58534.1"/>
    <property type="molecule type" value="Genomic_DNA"/>
</dbReference>
<accession>A0A645JDP8</accession>
<protein>
    <submittedName>
        <fullName evidence="1">Uncharacterized protein</fullName>
    </submittedName>
</protein>
<dbReference type="AlphaFoldDB" id="A0A645JDP8"/>